<reference evidence="2 3" key="1">
    <citation type="submission" date="2018-06" db="EMBL/GenBank/DDBJ databases">
        <authorList>
            <consortium name="Pathogen Informatics"/>
            <person name="Doyle S."/>
        </authorList>
    </citation>
    <scope>NUCLEOTIDE SEQUENCE [LARGE SCALE GENOMIC DNA]</scope>
    <source>
        <strain evidence="2 3">NCTC10738</strain>
    </source>
</reference>
<dbReference type="AlphaFoldDB" id="A0A379ZG90"/>
<proteinExistence type="predicted"/>
<dbReference type="EMBL" id="UGYO01000001">
    <property type="protein sequence ID" value="SUI60477.1"/>
    <property type="molecule type" value="Genomic_DNA"/>
</dbReference>
<protein>
    <recommendedName>
        <fullName evidence="4">Flagellar FliJ protein</fullName>
    </recommendedName>
</protein>
<name>A0A379ZG90_9GAMM</name>
<evidence type="ECO:0000313" key="3">
    <source>
        <dbReference type="Proteomes" id="UP000254069"/>
    </source>
</evidence>
<dbReference type="Proteomes" id="UP000254069">
    <property type="component" value="Unassembled WGS sequence"/>
</dbReference>
<evidence type="ECO:0000256" key="1">
    <source>
        <dbReference type="SAM" id="Coils"/>
    </source>
</evidence>
<sequence length="143" mass="16832">MKLLQRLSHLEQRKLSELAEQKQALQQRQAKVQGQQQQVALLESHYSQFRQGSIVGLCNSQALLQRLQPLKQSLNTQQQLLGNEQQRLQGLWQQQLGRYQRVNWFDGQQQQRQRRRLEQQEQFQLDELAGSSMARLKASGKLR</sequence>
<keyword evidence="1" id="KW-0175">Coiled coil</keyword>
<gene>
    <name evidence="2" type="ORF">NCTC10738_01545</name>
</gene>
<feature type="coiled-coil region" evidence="1">
    <location>
        <begin position="8"/>
        <end position="38"/>
    </location>
</feature>
<accession>A0A379ZG90</accession>
<organism evidence="2 3">
    <name type="scientific">Shewanella algae</name>
    <dbReference type="NCBI Taxonomy" id="38313"/>
    <lineage>
        <taxon>Bacteria</taxon>
        <taxon>Pseudomonadati</taxon>
        <taxon>Pseudomonadota</taxon>
        <taxon>Gammaproteobacteria</taxon>
        <taxon>Alteromonadales</taxon>
        <taxon>Shewanellaceae</taxon>
        <taxon>Shewanella</taxon>
    </lineage>
</organism>
<evidence type="ECO:0000313" key="2">
    <source>
        <dbReference type="EMBL" id="SUI60477.1"/>
    </source>
</evidence>
<evidence type="ECO:0008006" key="4">
    <source>
        <dbReference type="Google" id="ProtNLM"/>
    </source>
</evidence>
<keyword evidence="3" id="KW-1185">Reference proteome</keyword>
<dbReference type="RefSeq" id="WP_115389488.1">
    <property type="nucleotide sequence ID" value="NZ_CP032415.1"/>
</dbReference>
<dbReference type="KEGG" id="salg:BS332_07955"/>